<protein>
    <recommendedName>
        <fullName evidence="2">DUF3939 domain-containing protein</fullName>
    </recommendedName>
</protein>
<reference evidence="1" key="1">
    <citation type="submission" date="2024-07" db="EMBL/GenBank/DDBJ databases">
        <title>Halotolerant mesophilic bacterium Ornithinibacillus sp. 4-3, sp. nov., isolated from soil.</title>
        <authorList>
            <person name="Sidarenka A.V."/>
            <person name="Guliayeva D.E."/>
            <person name="Leanovich S.I."/>
            <person name="Hileuskaya K.S."/>
            <person name="Akhremchuk A.E."/>
            <person name="Sikolenko M.A."/>
            <person name="Valentovich L.N."/>
        </authorList>
    </citation>
    <scope>NUCLEOTIDE SEQUENCE</scope>
    <source>
        <strain evidence="1">4-3</strain>
    </source>
</reference>
<sequence length="241" mass="27711">MFTYTKKVFFLILIILLLSGCMYPKSELAQNQVPNEAQMEMVQSAVLQYQEQTNGLLPIKTKPAETPIFEKYLIDFSLLRERGILTEIPGSAFENGGYYQYVIITPEEDPRVRVIDLRATEALRQIVVKLDIYRSQNTYPPFGQELISGVHRVNEELLKLDSYPYVTSPYSQENLPIIMDTNGDLYIDYSIDLQKAINEFDHSFQPGDDIRMIIAENTPFVPAYSLPYTIDENGDVIFLKE</sequence>
<evidence type="ECO:0008006" key="2">
    <source>
        <dbReference type="Google" id="ProtNLM"/>
    </source>
</evidence>
<dbReference type="AlphaFoldDB" id="A0AB39HLF5"/>
<dbReference type="RefSeq" id="WP_368651966.1">
    <property type="nucleotide sequence ID" value="NZ_CP162599.1"/>
</dbReference>
<gene>
    <name evidence="1" type="ORF">AB4Y30_09310</name>
</gene>
<proteinExistence type="predicted"/>
<organism evidence="1">
    <name type="scientific">Ornithinibacillus sp. 4-3</name>
    <dbReference type="NCBI Taxonomy" id="3231488"/>
    <lineage>
        <taxon>Bacteria</taxon>
        <taxon>Bacillati</taxon>
        <taxon>Bacillota</taxon>
        <taxon>Bacilli</taxon>
        <taxon>Bacillales</taxon>
        <taxon>Bacillaceae</taxon>
        <taxon>Ornithinibacillus</taxon>
    </lineage>
</organism>
<accession>A0AB39HLF5</accession>
<name>A0AB39HLF5_9BACI</name>
<dbReference type="EMBL" id="CP162599">
    <property type="protein sequence ID" value="XDK31238.1"/>
    <property type="molecule type" value="Genomic_DNA"/>
</dbReference>
<dbReference type="PROSITE" id="PS51257">
    <property type="entry name" value="PROKAR_LIPOPROTEIN"/>
    <property type="match status" value="1"/>
</dbReference>
<evidence type="ECO:0000313" key="1">
    <source>
        <dbReference type="EMBL" id="XDK31238.1"/>
    </source>
</evidence>